<proteinExistence type="predicted"/>
<gene>
    <name evidence="1" type="ORF">QNH46_02565</name>
</gene>
<reference evidence="1" key="1">
    <citation type="submission" date="2023-05" db="EMBL/GenBank/DDBJ databases">
        <title>Comparative genomics of Bacillaceae isolates and their secondary metabolite potential.</title>
        <authorList>
            <person name="Song L."/>
            <person name="Nielsen L.J."/>
            <person name="Mohite O."/>
            <person name="Xu X."/>
            <person name="Weber T."/>
            <person name="Kovacs A.T."/>
        </authorList>
    </citation>
    <scope>NUCLEOTIDE SEQUENCE</scope>
    <source>
        <strain evidence="1">B2_4</strain>
    </source>
</reference>
<protein>
    <submittedName>
        <fullName evidence="1">Uncharacterized protein</fullName>
    </submittedName>
</protein>
<evidence type="ECO:0000313" key="2">
    <source>
        <dbReference type="Proteomes" id="UP001177943"/>
    </source>
</evidence>
<name>A0AA95I4B9_9BACL</name>
<dbReference type="AlphaFoldDB" id="A0AA95I4B9"/>
<organism evidence="1 2">
    <name type="scientific">Paenibacillus woosongensis</name>
    <dbReference type="NCBI Taxonomy" id="307580"/>
    <lineage>
        <taxon>Bacteria</taxon>
        <taxon>Bacillati</taxon>
        <taxon>Bacillota</taxon>
        <taxon>Bacilli</taxon>
        <taxon>Bacillales</taxon>
        <taxon>Paenibacillaceae</taxon>
        <taxon>Paenibacillus</taxon>
    </lineage>
</organism>
<dbReference type="KEGG" id="pwn:QNH46_02565"/>
<dbReference type="EMBL" id="CP126084">
    <property type="protein sequence ID" value="WHX49590.1"/>
    <property type="molecule type" value="Genomic_DNA"/>
</dbReference>
<sequence length="78" mass="9019">MAVSKKDLANLIHQLPDKDIPLVADFLKRLISNPQDAHIPYDDEELSENDLKAIEQAELEFKQGKTIRLKDIEHELRN</sequence>
<dbReference type="RefSeq" id="WP_283926787.1">
    <property type="nucleotide sequence ID" value="NZ_CP126084.1"/>
</dbReference>
<dbReference type="Proteomes" id="UP001177943">
    <property type="component" value="Chromosome"/>
</dbReference>
<evidence type="ECO:0000313" key="1">
    <source>
        <dbReference type="EMBL" id="WHX49590.1"/>
    </source>
</evidence>
<accession>A0AA95I4B9</accession>